<reference evidence="18" key="1">
    <citation type="submission" date="2023-08" db="EMBL/GenBank/DDBJ databases">
        <authorList>
            <person name="Chen Y."/>
            <person name="Shah S."/>
            <person name="Dougan E. K."/>
            <person name="Thang M."/>
            <person name="Chan C."/>
        </authorList>
    </citation>
    <scope>NUCLEOTIDE SEQUENCE</scope>
</reference>
<dbReference type="Pfam" id="PF22562">
    <property type="entry name" value="UBA_7"/>
    <property type="match status" value="1"/>
</dbReference>
<dbReference type="GO" id="GO:0000151">
    <property type="term" value="C:ubiquitin ligase complex"/>
    <property type="evidence" value="ECO:0007669"/>
    <property type="project" value="TreeGrafter"/>
</dbReference>
<keyword evidence="11" id="KW-0788">Thiol protease</keyword>
<dbReference type="PROSITE" id="PS50030">
    <property type="entry name" value="UBA"/>
    <property type="match status" value="2"/>
</dbReference>
<accession>A0AA36JD65</accession>
<evidence type="ECO:0000256" key="9">
    <source>
        <dbReference type="ARBA" id="ARBA00022786"/>
    </source>
</evidence>
<comment type="caution">
    <text evidence="18">The sequence shown here is derived from an EMBL/GenBank/DDBJ whole genome shotgun (WGS) entry which is preliminary data.</text>
</comment>
<keyword evidence="9" id="KW-0833">Ubl conjugation pathway</keyword>
<evidence type="ECO:0000256" key="11">
    <source>
        <dbReference type="ARBA" id="ARBA00022807"/>
    </source>
</evidence>
<dbReference type="PROSITE" id="PS50235">
    <property type="entry name" value="USP_3"/>
    <property type="match status" value="1"/>
</dbReference>
<dbReference type="FunFam" id="1.10.8.10:FF:000086">
    <property type="entry name" value="Ubiquitin carboxyl-terminal hydrolase"/>
    <property type="match status" value="1"/>
</dbReference>
<dbReference type="EMBL" id="CAUJNA010003471">
    <property type="protein sequence ID" value="CAJ1402871.1"/>
    <property type="molecule type" value="Genomic_DNA"/>
</dbReference>
<keyword evidence="19" id="KW-1185">Reference proteome</keyword>
<evidence type="ECO:0000256" key="6">
    <source>
        <dbReference type="ARBA" id="ARBA00022723"/>
    </source>
</evidence>
<evidence type="ECO:0000256" key="8">
    <source>
        <dbReference type="ARBA" id="ARBA00022771"/>
    </source>
</evidence>
<dbReference type="EC" id="3.4.19.12" evidence="3"/>
<evidence type="ECO:0000259" key="16">
    <source>
        <dbReference type="PROSITE" id="PS50030"/>
    </source>
</evidence>
<protein>
    <recommendedName>
        <fullName evidence="4">Ubiquitin carboxyl-terminal hydrolase 14</fullName>
        <ecNumber evidence="3">3.4.19.12</ecNumber>
    </recommendedName>
    <alternativeName>
        <fullName evidence="13">Deubiquitinating enzyme 14</fullName>
    </alternativeName>
    <alternativeName>
        <fullName evidence="14">Ubiquitin thioesterase 14</fullName>
    </alternativeName>
    <alternativeName>
        <fullName evidence="15">Ubiquitin-specific-processing protease 14</fullName>
    </alternativeName>
</protein>
<keyword evidence="7" id="KW-0677">Repeat</keyword>
<feature type="domain" description="UBA" evidence="16">
    <location>
        <begin position="54"/>
        <end position="94"/>
    </location>
</feature>
<dbReference type="Gene3D" id="1.10.8.10">
    <property type="entry name" value="DNA helicase RuvA subunit, C-terminal domain"/>
    <property type="match status" value="2"/>
</dbReference>
<dbReference type="Pfam" id="PF00627">
    <property type="entry name" value="UBA"/>
    <property type="match status" value="1"/>
</dbReference>
<name>A0AA36JD65_9DINO</name>
<keyword evidence="8" id="KW-0863">Zinc-finger</keyword>
<evidence type="ECO:0000256" key="5">
    <source>
        <dbReference type="ARBA" id="ARBA00022670"/>
    </source>
</evidence>
<comment type="similarity">
    <text evidence="2">Belongs to the peptidase C19 family.</text>
</comment>
<dbReference type="GO" id="GO:0008270">
    <property type="term" value="F:zinc ion binding"/>
    <property type="evidence" value="ECO:0007669"/>
    <property type="project" value="UniProtKB-KW"/>
</dbReference>
<keyword evidence="12" id="KW-0862">Zinc</keyword>
<dbReference type="GO" id="GO:0004843">
    <property type="term" value="F:cysteine-type deubiquitinase activity"/>
    <property type="evidence" value="ECO:0007669"/>
    <property type="project" value="UniProtKB-EC"/>
</dbReference>
<dbReference type="InterPro" id="IPR038765">
    <property type="entry name" value="Papain-like_cys_pep_sf"/>
</dbReference>
<dbReference type="Pfam" id="PF00443">
    <property type="entry name" value="UCH"/>
    <property type="match status" value="1"/>
</dbReference>
<dbReference type="InterPro" id="IPR018200">
    <property type="entry name" value="USP_CS"/>
</dbReference>
<evidence type="ECO:0000256" key="12">
    <source>
        <dbReference type="ARBA" id="ARBA00022833"/>
    </source>
</evidence>
<feature type="domain" description="UBA" evidence="16">
    <location>
        <begin position="1"/>
        <end position="29"/>
    </location>
</feature>
<evidence type="ECO:0000256" key="4">
    <source>
        <dbReference type="ARBA" id="ARBA00014611"/>
    </source>
</evidence>
<dbReference type="AlphaFoldDB" id="A0AA36JD65"/>
<dbReference type="SMART" id="SM00165">
    <property type="entry name" value="UBA"/>
    <property type="match status" value="2"/>
</dbReference>
<dbReference type="CDD" id="cd14386">
    <property type="entry name" value="UBA2_UBP5"/>
    <property type="match status" value="1"/>
</dbReference>
<evidence type="ECO:0000256" key="15">
    <source>
        <dbReference type="ARBA" id="ARBA00032096"/>
    </source>
</evidence>
<evidence type="ECO:0000256" key="14">
    <source>
        <dbReference type="ARBA" id="ARBA00029889"/>
    </source>
</evidence>
<dbReference type="GO" id="GO:0006508">
    <property type="term" value="P:proteolysis"/>
    <property type="evidence" value="ECO:0007669"/>
    <property type="project" value="UniProtKB-KW"/>
</dbReference>
<evidence type="ECO:0000256" key="2">
    <source>
        <dbReference type="ARBA" id="ARBA00009085"/>
    </source>
</evidence>
<feature type="domain" description="USP" evidence="17">
    <location>
        <begin position="1"/>
        <end position="187"/>
    </location>
</feature>
<evidence type="ECO:0000256" key="1">
    <source>
        <dbReference type="ARBA" id="ARBA00000707"/>
    </source>
</evidence>
<dbReference type="GO" id="GO:0016579">
    <property type="term" value="P:protein deubiquitination"/>
    <property type="evidence" value="ECO:0007669"/>
    <property type="project" value="InterPro"/>
</dbReference>
<evidence type="ECO:0000313" key="18">
    <source>
        <dbReference type="EMBL" id="CAJ1402871.1"/>
    </source>
</evidence>
<dbReference type="PANTHER" id="PTHR46738">
    <property type="entry name" value="UBIQUITIN-ASSOCIATED DOMAIN-CONTAINING PROTEIN 1"/>
    <property type="match status" value="1"/>
</dbReference>
<organism evidence="18 19">
    <name type="scientific">Effrenium voratum</name>
    <dbReference type="NCBI Taxonomy" id="2562239"/>
    <lineage>
        <taxon>Eukaryota</taxon>
        <taxon>Sar</taxon>
        <taxon>Alveolata</taxon>
        <taxon>Dinophyceae</taxon>
        <taxon>Suessiales</taxon>
        <taxon>Symbiodiniaceae</taxon>
        <taxon>Effrenium</taxon>
    </lineage>
</organism>
<keyword evidence="5" id="KW-0645">Protease</keyword>
<evidence type="ECO:0000256" key="3">
    <source>
        <dbReference type="ARBA" id="ARBA00012759"/>
    </source>
</evidence>
<dbReference type="InterPro" id="IPR015940">
    <property type="entry name" value="UBA"/>
</dbReference>
<dbReference type="PANTHER" id="PTHR46738:SF1">
    <property type="entry name" value="UBIQUITIN-ASSOCIATED DOMAIN-CONTAINING PROTEIN 1"/>
    <property type="match status" value="1"/>
</dbReference>
<dbReference type="InterPro" id="IPR009060">
    <property type="entry name" value="UBA-like_sf"/>
</dbReference>
<dbReference type="InterPro" id="IPR028889">
    <property type="entry name" value="USP"/>
</dbReference>
<sequence>MGLGENAAKRALLATNNSADAAVSWYFEHVDDADINAPLEGAPTGAAATPGAGTPDPEAVSMLCSMGFAQEHVHAALKSCMNSVERAADWLFSHADDLEAAVAAVNGGTNDSGGGASVARDSYEDGVGEYTLLGFVSHIGKHTSHGHYVCHMRRGEGNSWVIFDDAKVAKSEAPPLELGYLYLYRRKDA</sequence>
<dbReference type="InterPro" id="IPR001394">
    <property type="entry name" value="Peptidase_C19_UCH"/>
</dbReference>
<dbReference type="PROSITE" id="PS00973">
    <property type="entry name" value="USP_2"/>
    <property type="match status" value="1"/>
</dbReference>
<keyword evidence="6" id="KW-0479">Metal-binding</keyword>
<dbReference type="InterPro" id="IPR052476">
    <property type="entry name" value="UBAC1"/>
</dbReference>
<evidence type="ECO:0000256" key="10">
    <source>
        <dbReference type="ARBA" id="ARBA00022801"/>
    </source>
</evidence>
<dbReference type="SUPFAM" id="SSF54001">
    <property type="entry name" value="Cysteine proteinases"/>
    <property type="match status" value="1"/>
</dbReference>
<evidence type="ECO:0000256" key="7">
    <source>
        <dbReference type="ARBA" id="ARBA00022737"/>
    </source>
</evidence>
<gene>
    <name evidence="18" type="ORF">EVOR1521_LOCUS25658</name>
</gene>
<evidence type="ECO:0000259" key="17">
    <source>
        <dbReference type="PROSITE" id="PS50235"/>
    </source>
</evidence>
<dbReference type="Proteomes" id="UP001178507">
    <property type="component" value="Unassembled WGS sequence"/>
</dbReference>
<comment type="catalytic activity">
    <reaction evidence="1">
        <text>Thiol-dependent hydrolysis of ester, thioester, amide, peptide and isopeptide bonds formed by the C-terminal Gly of ubiquitin (a 76-residue protein attached to proteins as an intracellular targeting signal).</text>
        <dbReference type="EC" id="3.4.19.12"/>
    </reaction>
</comment>
<proteinExistence type="inferred from homology"/>
<evidence type="ECO:0000313" key="19">
    <source>
        <dbReference type="Proteomes" id="UP001178507"/>
    </source>
</evidence>
<dbReference type="Gene3D" id="3.90.70.10">
    <property type="entry name" value="Cysteine proteinases"/>
    <property type="match status" value="1"/>
</dbReference>
<evidence type="ECO:0000256" key="13">
    <source>
        <dbReference type="ARBA" id="ARBA00029877"/>
    </source>
</evidence>
<keyword evidence="10" id="KW-0378">Hydrolase</keyword>
<dbReference type="SUPFAM" id="SSF46934">
    <property type="entry name" value="UBA-like"/>
    <property type="match status" value="1"/>
</dbReference>